<gene>
    <name evidence="1" type="ORF">B4082_5846</name>
</gene>
<reference evidence="1 2" key="1">
    <citation type="submission" date="2015-09" db="EMBL/GenBank/DDBJ databases">
        <title>Bacillus cereus food isolates.</title>
        <authorList>
            <person name="Boekhorst J."/>
        </authorList>
    </citation>
    <scope>NUCLEOTIDE SEQUENCE [LARGE SCALE GENOMIC DNA]</scope>
    <source>
        <strain evidence="1 2">B4082</strain>
    </source>
</reference>
<sequence length="39" mass="4735">MGRWICKYPPLLFVEKFDYHESFPYMKPPSNKKTKLTVN</sequence>
<accession>A0A164BC39</accession>
<protein>
    <submittedName>
        <fullName evidence="1">Uncharacterized protein</fullName>
    </submittedName>
</protein>
<evidence type="ECO:0000313" key="2">
    <source>
        <dbReference type="Proteomes" id="UP000076501"/>
    </source>
</evidence>
<dbReference type="EMBL" id="LJKA01000084">
    <property type="protein sequence ID" value="KZD26131.1"/>
    <property type="molecule type" value="Genomic_DNA"/>
</dbReference>
<evidence type="ECO:0000313" key="1">
    <source>
        <dbReference type="EMBL" id="KZD26131.1"/>
    </source>
</evidence>
<proteinExistence type="predicted"/>
<name>A0A164BC39_BACCE</name>
<dbReference type="AlphaFoldDB" id="A0A164BC39"/>
<organism evidence="1 2">
    <name type="scientific">Bacillus cereus</name>
    <dbReference type="NCBI Taxonomy" id="1396"/>
    <lineage>
        <taxon>Bacteria</taxon>
        <taxon>Bacillati</taxon>
        <taxon>Bacillota</taxon>
        <taxon>Bacilli</taxon>
        <taxon>Bacillales</taxon>
        <taxon>Bacillaceae</taxon>
        <taxon>Bacillus</taxon>
        <taxon>Bacillus cereus group</taxon>
    </lineage>
</organism>
<comment type="caution">
    <text evidence="1">The sequence shown here is derived from an EMBL/GenBank/DDBJ whole genome shotgun (WGS) entry which is preliminary data.</text>
</comment>
<dbReference type="Proteomes" id="UP000076501">
    <property type="component" value="Unassembled WGS sequence"/>
</dbReference>